<name>A0A0F8Y1Y4_9ZZZZ</name>
<dbReference type="EMBL" id="LAZR01069174">
    <property type="protein sequence ID" value="KKK48224.1"/>
    <property type="molecule type" value="Genomic_DNA"/>
</dbReference>
<protein>
    <submittedName>
        <fullName evidence="1">Uncharacterized protein</fullName>
    </submittedName>
</protein>
<feature type="non-terminal residue" evidence="1">
    <location>
        <position position="1"/>
    </location>
</feature>
<comment type="caution">
    <text evidence="1">The sequence shown here is derived from an EMBL/GenBank/DDBJ whole genome shotgun (WGS) entry which is preliminary data.</text>
</comment>
<proteinExistence type="predicted"/>
<organism evidence="1">
    <name type="scientific">marine sediment metagenome</name>
    <dbReference type="NCBI Taxonomy" id="412755"/>
    <lineage>
        <taxon>unclassified sequences</taxon>
        <taxon>metagenomes</taxon>
        <taxon>ecological metagenomes</taxon>
    </lineage>
</organism>
<dbReference type="AlphaFoldDB" id="A0A0F8Y1Y4"/>
<evidence type="ECO:0000313" key="1">
    <source>
        <dbReference type="EMBL" id="KKK48224.1"/>
    </source>
</evidence>
<gene>
    <name evidence="1" type="ORF">LCGC14_3147270</name>
</gene>
<accession>A0A0F8Y1Y4</accession>
<reference evidence="1" key="1">
    <citation type="journal article" date="2015" name="Nature">
        <title>Complex archaea that bridge the gap between prokaryotes and eukaryotes.</title>
        <authorList>
            <person name="Spang A."/>
            <person name="Saw J.H."/>
            <person name="Jorgensen S.L."/>
            <person name="Zaremba-Niedzwiedzka K."/>
            <person name="Martijn J."/>
            <person name="Lind A.E."/>
            <person name="van Eijk R."/>
            <person name="Schleper C."/>
            <person name="Guy L."/>
            <person name="Ettema T.J."/>
        </authorList>
    </citation>
    <scope>NUCLEOTIDE SEQUENCE</scope>
</reference>
<sequence length="44" mass="4803">INDINSELGEWQAVDIVHVPLSKVCLKRLSNELEQALAEVKGGS</sequence>